<dbReference type="PANTHER" id="PTHR34512:SF30">
    <property type="entry name" value="OUTER MEMBRANE PROTEIN ASSEMBLY FACTOR BAMB"/>
    <property type="match status" value="1"/>
</dbReference>
<protein>
    <recommendedName>
        <fullName evidence="1">Pyrrolo-quinoline quinone repeat domain-containing protein</fullName>
    </recommendedName>
</protein>
<dbReference type="PANTHER" id="PTHR34512">
    <property type="entry name" value="CELL SURFACE PROTEIN"/>
    <property type="match status" value="1"/>
</dbReference>
<dbReference type="Gene3D" id="2.60.120.560">
    <property type="entry name" value="Exo-inulinase, domain 1"/>
    <property type="match status" value="1"/>
</dbReference>
<dbReference type="InterPro" id="IPR011047">
    <property type="entry name" value="Quinoprotein_ADH-like_sf"/>
</dbReference>
<sequence>MKNLITALLGLTAAAAMAAPVEGWLHMRGPLQTGVSLEKRLPDRIQPADALWTANLPGRSTPTIANGKIFVVGHLGEGANLQEGVFCFDAETGGKLWERKFNDFLSDIIYTRYSASSPTIDPETGNLFYQGTQGLFASFTQDGEILWQHSLMEALGRMTFPNGRTATPVVDRDLVITRGIMANWGAQGPPWDRFYGFDKKTGELVWAAKPGGRPKDSCFSSPALGWLDGKRVFYATTGDGSVICANARTGEAIWQVPLFKAGINASVVVYKNDIAAAIYGTPYEPGQMVGLRIPHVQPTDANPVIVERKQVELWTANISTSTSSPILVGDTIYVVAEKGELHSINIRTGKENWKIKLGIEQRNASPLFADGKIYLPMLENPGGGGEATGAHGAFYVIKPGKNEANILSHAVLDGRCFGTPSVYNGKIYVQTTKKLYCFGKAGKSRGLAKTPKAKRWPKAGKATRLQIVPSEILLAPGQAISFRTRKLDANGFLVEEVNGSTLKWESYIPPTAKVKARMNASFNERGQIVADKKMISSAGAFKATLGGLTGVIRGRVLPAPPLSENFEGFDLTEDSLADPGVKFAYPPLPWIGARFKFEVREKDGSNVLRKTIENKRLQRATVFIGEQSMSNYTVQADVLTDGRRRKMSDVGIINQRYYIVLKGNEQKIEINSNLDRIRVPERGSPPNYRWKANTWHTLKARIDVADDGSGMIRAKAWPRGEAEPEGWTLEFKHDNAHKSGSPGLFGFSPQVPVYIDNVTVTPNE</sequence>
<dbReference type="InterPro" id="IPR002372">
    <property type="entry name" value="PQQ_rpt_dom"/>
</dbReference>
<feature type="domain" description="Pyrrolo-quinoline quinone repeat" evidence="1">
    <location>
        <begin position="196"/>
        <end position="265"/>
    </location>
</feature>
<accession>A0A381UN07</accession>
<dbReference type="SMART" id="SM00564">
    <property type="entry name" value="PQQ"/>
    <property type="match status" value="4"/>
</dbReference>
<proteinExistence type="predicted"/>
<feature type="domain" description="Pyrrolo-quinoline quinone repeat" evidence="1">
    <location>
        <begin position="51"/>
        <end position="179"/>
    </location>
</feature>
<dbReference type="SUPFAM" id="SSF50998">
    <property type="entry name" value="Quinoprotein alcohol dehydrogenase-like"/>
    <property type="match status" value="1"/>
</dbReference>
<gene>
    <name evidence="2" type="ORF">METZ01_LOCUS82396</name>
</gene>
<reference evidence="2" key="1">
    <citation type="submission" date="2018-05" db="EMBL/GenBank/DDBJ databases">
        <authorList>
            <person name="Lanie J.A."/>
            <person name="Ng W.-L."/>
            <person name="Kazmierczak K.M."/>
            <person name="Andrzejewski T.M."/>
            <person name="Davidsen T.M."/>
            <person name="Wayne K.J."/>
            <person name="Tettelin H."/>
            <person name="Glass J.I."/>
            <person name="Rusch D."/>
            <person name="Podicherti R."/>
            <person name="Tsui H.-C.T."/>
            <person name="Winkler M.E."/>
        </authorList>
    </citation>
    <scope>NUCLEOTIDE SEQUENCE</scope>
</reference>
<dbReference type="Pfam" id="PF13360">
    <property type="entry name" value="PQQ_2"/>
    <property type="match status" value="3"/>
</dbReference>
<dbReference type="InterPro" id="IPR018391">
    <property type="entry name" value="PQQ_b-propeller_rpt"/>
</dbReference>
<organism evidence="2">
    <name type="scientific">marine metagenome</name>
    <dbReference type="NCBI Taxonomy" id="408172"/>
    <lineage>
        <taxon>unclassified sequences</taxon>
        <taxon>metagenomes</taxon>
        <taxon>ecological metagenomes</taxon>
    </lineage>
</organism>
<dbReference type="AlphaFoldDB" id="A0A381UN07"/>
<dbReference type="InterPro" id="IPR015943">
    <property type="entry name" value="WD40/YVTN_repeat-like_dom_sf"/>
</dbReference>
<evidence type="ECO:0000259" key="1">
    <source>
        <dbReference type="Pfam" id="PF13360"/>
    </source>
</evidence>
<evidence type="ECO:0000313" key="2">
    <source>
        <dbReference type="EMBL" id="SVA29542.1"/>
    </source>
</evidence>
<name>A0A381UN07_9ZZZZ</name>
<dbReference type="Gene3D" id="2.130.10.10">
    <property type="entry name" value="YVTN repeat-like/Quinoprotein amine dehydrogenase"/>
    <property type="match status" value="2"/>
</dbReference>
<feature type="domain" description="Pyrrolo-quinoline quinone repeat" evidence="1">
    <location>
        <begin position="312"/>
        <end position="375"/>
    </location>
</feature>
<dbReference type="EMBL" id="UINC01006771">
    <property type="protein sequence ID" value="SVA29542.1"/>
    <property type="molecule type" value="Genomic_DNA"/>
</dbReference>